<evidence type="ECO:0000259" key="3">
    <source>
        <dbReference type="Pfam" id="PF25534"/>
    </source>
</evidence>
<gene>
    <name evidence="4" type="ORF">MIND_00105100</name>
</gene>
<evidence type="ECO:0000313" key="5">
    <source>
        <dbReference type="Proteomes" id="UP000636479"/>
    </source>
</evidence>
<name>A0A8H6TEB7_9AGAR</name>
<dbReference type="RefSeq" id="XP_037225908.1">
    <property type="nucleotide sequence ID" value="XM_037357998.1"/>
</dbReference>
<sequence>MPKWRDQFRAWIKIDGVDAEEYGVEVDEAERVVSCWIASEVGKTFSVEWDILCDENSLSGKVYMDGAWCAGKLFNLDKSYTLPAHRTLAGALRETTVEHFMFGSLTLSDDDTLLATGPNLPDLAKGTKTIVSLPSLNIHERSKKAVTQQVQLGAPQVSSNTFRNTRPIGPDLVKFRFKYRPIEILRANGIAPPLNRAVSPSEYVVLKDDIEKVKRLEEELLATKARIAAKQVDKKPRIKSECGVIDLTGPNETVNPRPRKKIKRENGPSEVIDLT</sequence>
<feature type="region of interest" description="Disordered" evidence="2">
    <location>
        <begin position="248"/>
        <end position="275"/>
    </location>
</feature>
<accession>A0A8H6TEB7</accession>
<reference evidence="4" key="1">
    <citation type="submission" date="2020-05" db="EMBL/GenBank/DDBJ databases">
        <title>Mycena genomes resolve the evolution of fungal bioluminescence.</title>
        <authorList>
            <person name="Tsai I.J."/>
        </authorList>
    </citation>
    <scope>NUCLEOTIDE SEQUENCE</scope>
    <source>
        <strain evidence="4">171206Taipei</strain>
    </source>
</reference>
<feature type="coiled-coil region" evidence="1">
    <location>
        <begin position="206"/>
        <end position="233"/>
    </location>
</feature>
<dbReference type="PANTHER" id="PTHR36223:SF1">
    <property type="entry name" value="TRANSCRIPTION ELONGATION FACTOR EAF N-TERMINAL DOMAIN-CONTAINING PROTEIN"/>
    <property type="match status" value="1"/>
</dbReference>
<dbReference type="EMBL" id="JACAZF010000001">
    <property type="protein sequence ID" value="KAF7315885.1"/>
    <property type="molecule type" value="Genomic_DNA"/>
</dbReference>
<evidence type="ECO:0000256" key="1">
    <source>
        <dbReference type="SAM" id="Coils"/>
    </source>
</evidence>
<evidence type="ECO:0000313" key="4">
    <source>
        <dbReference type="EMBL" id="KAF7315885.1"/>
    </source>
</evidence>
<protein>
    <recommendedName>
        <fullName evidence="3">DUF7918 domain-containing protein</fullName>
    </recommendedName>
</protein>
<organism evidence="4 5">
    <name type="scientific">Mycena indigotica</name>
    <dbReference type="NCBI Taxonomy" id="2126181"/>
    <lineage>
        <taxon>Eukaryota</taxon>
        <taxon>Fungi</taxon>
        <taxon>Dikarya</taxon>
        <taxon>Basidiomycota</taxon>
        <taxon>Agaricomycotina</taxon>
        <taxon>Agaricomycetes</taxon>
        <taxon>Agaricomycetidae</taxon>
        <taxon>Agaricales</taxon>
        <taxon>Marasmiineae</taxon>
        <taxon>Mycenaceae</taxon>
        <taxon>Mycena</taxon>
    </lineage>
</organism>
<dbReference type="OrthoDB" id="3364132at2759"/>
<dbReference type="Pfam" id="PF25534">
    <property type="entry name" value="DUF7918"/>
    <property type="match status" value="1"/>
</dbReference>
<dbReference type="InterPro" id="IPR057678">
    <property type="entry name" value="DUF7918"/>
</dbReference>
<evidence type="ECO:0000256" key="2">
    <source>
        <dbReference type="SAM" id="MobiDB-lite"/>
    </source>
</evidence>
<dbReference type="Proteomes" id="UP000636479">
    <property type="component" value="Unassembled WGS sequence"/>
</dbReference>
<dbReference type="GeneID" id="59340514"/>
<dbReference type="AlphaFoldDB" id="A0A8H6TEB7"/>
<dbReference type="PANTHER" id="PTHR36223">
    <property type="entry name" value="BETA-LACTAMASE-TYPE TRANSPEPTIDASE FOLD DOMAIN CONTAINING PROTEIN"/>
    <property type="match status" value="1"/>
</dbReference>
<keyword evidence="1" id="KW-0175">Coiled coil</keyword>
<proteinExistence type="predicted"/>
<feature type="domain" description="DUF7918" evidence="3">
    <location>
        <begin position="12"/>
        <end position="112"/>
    </location>
</feature>
<comment type="caution">
    <text evidence="4">The sequence shown here is derived from an EMBL/GenBank/DDBJ whole genome shotgun (WGS) entry which is preliminary data.</text>
</comment>
<keyword evidence="5" id="KW-1185">Reference proteome</keyword>